<name>A0A3M3GMQ7_PSESG</name>
<dbReference type="AlphaFoldDB" id="A0A3M3GMQ7"/>
<reference evidence="1 2" key="1">
    <citation type="submission" date="2018-08" db="EMBL/GenBank/DDBJ databases">
        <title>Recombination of ecologically and evolutionarily significant loci maintains genetic cohesion in the Pseudomonas syringae species complex.</title>
        <authorList>
            <person name="Dillon M."/>
            <person name="Thakur S."/>
            <person name="Almeida R.N.D."/>
            <person name="Weir B.S."/>
            <person name="Guttman D.S."/>
        </authorList>
    </citation>
    <scope>NUCLEOTIDE SEQUENCE [LARGE SCALE GENOMIC DNA]</scope>
    <source>
        <strain evidence="1 2">ICMP 4324</strain>
    </source>
</reference>
<dbReference type="InterPro" id="IPR009678">
    <property type="entry name" value="Phage_tail_completion_R"/>
</dbReference>
<gene>
    <name evidence="1" type="ORF">ALQ73_01578</name>
</gene>
<dbReference type="Pfam" id="PF06891">
    <property type="entry name" value="P2_Phage_GpR"/>
    <property type="match status" value="1"/>
</dbReference>
<evidence type="ECO:0000313" key="1">
    <source>
        <dbReference type="EMBL" id="RMM74755.1"/>
    </source>
</evidence>
<sequence length="150" mass="16686">MIKLKALTAYLLERQLVAPEQLDSWTDQVQVELVWKPDTRGMHMGDMNYGATISIERFADHPARLFALVGSWLETHDQDRDGLPNVVFDVVMLDNDLADVDIKLQFTESQYLAEDPAGEIQAFGSTWSFVPFELWVAGEPDSAAAADAAG</sequence>
<proteinExistence type="predicted"/>
<dbReference type="EMBL" id="RBON01000027">
    <property type="protein sequence ID" value="RMM74755.1"/>
    <property type="molecule type" value="Genomic_DNA"/>
</dbReference>
<comment type="caution">
    <text evidence="1">The sequence shown here is derived from an EMBL/GenBank/DDBJ whole genome shotgun (WGS) entry which is preliminary data.</text>
</comment>
<dbReference type="Proteomes" id="UP000276829">
    <property type="component" value="Unassembled WGS sequence"/>
</dbReference>
<accession>A0A3M3GMQ7</accession>
<organism evidence="1 2">
    <name type="scientific">Pseudomonas savastanoi pv. glycinea</name>
    <name type="common">Pseudomonas syringae pv. glycinea</name>
    <dbReference type="NCBI Taxonomy" id="318"/>
    <lineage>
        <taxon>Bacteria</taxon>
        <taxon>Pseudomonadati</taxon>
        <taxon>Pseudomonadota</taxon>
        <taxon>Gammaproteobacteria</taxon>
        <taxon>Pseudomonadales</taxon>
        <taxon>Pseudomonadaceae</taxon>
        <taxon>Pseudomonas</taxon>
    </lineage>
</organism>
<evidence type="ECO:0000313" key="2">
    <source>
        <dbReference type="Proteomes" id="UP000276829"/>
    </source>
</evidence>
<protein>
    <submittedName>
        <fullName evidence="1">Prophage PSPPH06, putative tail protein</fullName>
    </submittedName>
</protein>
<dbReference type="RefSeq" id="WP_054089567.1">
    <property type="nucleotide sequence ID" value="NZ_RBON01000027.1"/>
</dbReference>